<feature type="region of interest" description="Disordered" evidence="1">
    <location>
        <begin position="193"/>
        <end position="232"/>
    </location>
</feature>
<dbReference type="OrthoDB" id="10528293at2759"/>
<keyword evidence="3" id="KW-1185">Reference proteome</keyword>
<reference evidence="2 3" key="1">
    <citation type="journal article" date="2014" name="BMC Genomics">
        <title>Comparative genomics of the major fungal agents of human and animal Sporotrichosis: Sporothrix schenckii and Sporothrix brasiliensis.</title>
        <authorList>
            <person name="Teixeira M.M."/>
            <person name="de Almeida L.G."/>
            <person name="Kubitschek-Barreira P."/>
            <person name="Alves F.L."/>
            <person name="Kioshima E.S."/>
            <person name="Abadio A.K."/>
            <person name="Fernandes L."/>
            <person name="Derengowski L.S."/>
            <person name="Ferreira K.S."/>
            <person name="Souza R.C."/>
            <person name="Ruiz J.C."/>
            <person name="de Andrade N.C."/>
            <person name="Paes H.C."/>
            <person name="Nicola A.M."/>
            <person name="Albuquerque P."/>
            <person name="Gerber A.L."/>
            <person name="Martins V.P."/>
            <person name="Peconick L.D."/>
            <person name="Neto A.V."/>
            <person name="Chaucanez C.B."/>
            <person name="Silva P.A."/>
            <person name="Cunha O.L."/>
            <person name="de Oliveira F.F."/>
            <person name="dos Santos T.C."/>
            <person name="Barros A.L."/>
            <person name="Soares M.A."/>
            <person name="de Oliveira L.M."/>
            <person name="Marini M.M."/>
            <person name="Villalobos-Duno H."/>
            <person name="Cunha M.M."/>
            <person name="de Hoog S."/>
            <person name="da Silveira J.F."/>
            <person name="Henrissat B."/>
            <person name="Nino-Vega G.A."/>
            <person name="Cisalpino P.S."/>
            <person name="Mora-Montes H.M."/>
            <person name="Almeida S.R."/>
            <person name="Stajich J.E."/>
            <person name="Lopes-Bezerra L.M."/>
            <person name="Vasconcelos A.T."/>
            <person name="Felipe M.S."/>
        </authorList>
    </citation>
    <scope>NUCLEOTIDE SEQUENCE [LARGE SCALE GENOMIC DNA]</scope>
    <source>
        <strain evidence="2 3">5110</strain>
    </source>
</reference>
<feature type="region of interest" description="Disordered" evidence="1">
    <location>
        <begin position="22"/>
        <end position="49"/>
    </location>
</feature>
<dbReference type="RefSeq" id="XP_040623011.1">
    <property type="nucleotide sequence ID" value="XM_040767363.1"/>
</dbReference>
<protein>
    <submittedName>
        <fullName evidence="2">Uncharacterized protein</fullName>
    </submittedName>
</protein>
<dbReference type="Proteomes" id="UP000031575">
    <property type="component" value="Unassembled WGS sequence"/>
</dbReference>
<evidence type="ECO:0000256" key="1">
    <source>
        <dbReference type="SAM" id="MobiDB-lite"/>
    </source>
</evidence>
<name>A0A0C2J0T0_9PEZI</name>
<sequence>MAIPLSYSLVIDSGFEWKEPHPRQRFVLGPPATGHKRPDDDDSDYNGIHDDDQPLDFHIDCNSCGEAIAATSLYGDELTITLSDGDASTVRGVIVPAHPLMNLSNFLGLRSAAPPRSIVTQDSSITIRQTIGSRSSNITDDVGLSRLSRATTASLSYDNDFYRWEAELVHRKSNSCSVATSLPSFIDDLARSVNNKNHSNSSSSTTSVVSMSSGRGEAIGRRRRDGQTRRRSFFHRMFSGNRRGYHSGKNSHVPDLLSPPSTAAVPTVASPSTVGRFRYRRHL</sequence>
<proteinExistence type="predicted"/>
<accession>A0A0C2J0T0</accession>
<feature type="compositionally biased region" description="Basic residues" evidence="1">
    <location>
        <begin position="221"/>
        <end position="232"/>
    </location>
</feature>
<dbReference type="AlphaFoldDB" id="A0A0C2J0T0"/>
<dbReference type="VEuPathDB" id="FungiDB:SPBR_09237"/>
<organism evidence="2 3">
    <name type="scientific">Sporothrix brasiliensis 5110</name>
    <dbReference type="NCBI Taxonomy" id="1398154"/>
    <lineage>
        <taxon>Eukaryota</taxon>
        <taxon>Fungi</taxon>
        <taxon>Dikarya</taxon>
        <taxon>Ascomycota</taxon>
        <taxon>Pezizomycotina</taxon>
        <taxon>Sordariomycetes</taxon>
        <taxon>Sordariomycetidae</taxon>
        <taxon>Ophiostomatales</taxon>
        <taxon>Ophiostomataceae</taxon>
        <taxon>Sporothrix</taxon>
    </lineage>
</organism>
<dbReference type="EMBL" id="AWTV01000003">
    <property type="protein sequence ID" value="KIH95001.1"/>
    <property type="molecule type" value="Genomic_DNA"/>
</dbReference>
<feature type="compositionally biased region" description="Low complexity" evidence="1">
    <location>
        <begin position="193"/>
        <end position="213"/>
    </location>
</feature>
<comment type="caution">
    <text evidence="2">The sequence shown here is derived from an EMBL/GenBank/DDBJ whole genome shotgun (WGS) entry which is preliminary data.</text>
</comment>
<evidence type="ECO:0000313" key="2">
    <source>
        <dbReference type="EMBL" id="KIH95001.1"/>
    </source>
</evidence>
<dbReference type="HOGENOM" id="CLU_984100_0_0_1"/>
<evidence type="ECO:0000313" key="3">
    <source>
        <dbReference type="Proteomes" id="UP000031575"/>
    </source>
</evidence>
<gene>
    <name evidence="2" type="ORF">SPBR_09237</name>
</gene>
<dbReference type="GeneID" id="63682284"/>